<dbReference type="EMBL" id="JAGGMR010000001">
    <property type="protein sequence ID" value="MBP2187247.1"/>
    <property type="molecule type" value="Genomic_DNA"/>
</dbReference>
<dbReference type="InterPro" id="IPR051601">
    <property type="entry name" value="Serine_prot/Carboxylest_S33"/>
</dbReference>
<evidence type="ECO:0000256" key="4">
    <source>
        <dbReference type="SAM" id="SignalP"/>
    </source>
</evidence>
<keyword evidence="3" id="KW-0378">Hydrolase</keyword>
<evidence type="ECO:0000313" key="7">
    <source>
        <dbReference type="Proteomes" id="UP001519325"/>
    </source>
</evidence>
<feature type="domain" description="AB hydrolase-1" evidence="5">
    <location>
        <begin position="95"/>
        <end position="468"/>
    </location>
</feature>
<keyword evidence="2 4" id="KW-0732">Signal</keyword>
<evidence type="ECO:0000256" key="2">
    <source>
        <dbReference type="ARBA" id="ARBA00022729"/>
    </source>
</evidence>
<dbReference type="Gene3D" id="3.40.50.1820">
    <property type="entry name" value="alpha/beta hydrolase"/>
    <property type="match status" value="1"/>
</dbReference>
<keyword evidence="7" id="KW-1185">Reference proteome</keyword>
<dbReference type="InterPro" id="IPR000073">
    <property type="entry name" value="AB_hydrolase_1"/>
</dbReference>
<evidence type="ECO:0000256" key="3">
    <source>
        <dbReference type="ARBA" id="ARBA00022801"/>
    </source>
</evidence>
<protein>
    <submittedName>
        <fullName evidence="6">Pimeloyl-ACP methyl ester carboxylesterase</fullName>
    </submittedName>
</protein>
<reference evidence="6 7" key="1">
    <citation type="submission" date="2021-03" db="EMBL/GenBank/DDBJ databases">
        <title>Sequencing the genomes of 1000 actinobacteria strains.</title>
        <authorList>
            <person name="Klenk H.-P."/>
        </authorList>
    </citation>
    <scope>NUCLEOTIDE SEQUENCE [LARGE SCALE GENOMIC DNA]</scope>
    <source>
        <strain evidence="6 7">DSM 45516</strain>
    </source>
</reference>
<feature type="chain" id="PRO_5045756940" evidence="4">
    <location>
        <begin position="25"/>
        <end position="495"/>
    </location>
</feature>
<evidence type="ECO:0000313" key="6">
    <source>
        <dbReference type="EMBL" id="MBP2187247.1"/>
    </source>
</evidence>
<dbReference type="PROSITE" id="PS51257">
    <property type="entry name" value="PROKAR_LIPOPROTEIN"/>
    <property type="match status" value="1"/>
</dbReference>
<sequence length="495" mass="52901">MLKRRKAIVAAAALLAAACSSAPAVTPPPKPTLDRFYQQQISWGSCAGFEGTEESKVALECARVTVPIDYADPDGDTARIALSRMPARGAKIGSLVTNPGGPGGPGLIMPAALAASPLADRFDVIGMDVRGLGASTPRLDCQDSEQLAVERQLLGFSNAWGEIDQIEEEHEDFATSCVQRSGLDLVAHVGTVDVARDLDVVRAVLGDEKLTYFGVSYGTRLGSTYAELFPTRVRAMVLDGGIDPARNIDDSVVDGAAFQRAFDAYAADCAKAPDCPLGTDPARTTETFRELMKTLREPAVLMDPEKLGYSDVLSIVINGLYHPRFWPELTKVLGIVKRGESFPFEEGTFSPGGENGDYVHKAVLCLEDARVTDRGVATDLERRYRAAGPIFDPGELPAEIPLDVCAFWPVPPNTQPHQPDTPGLPKTVVVATTGDPATHYQGGVNLARALGAALITYEGFQHGAVFDGVPCVDEPVMKYLHDLVVPPDTQCAKPA</sequence>
<feature type="signal peptide" evidence="4">
    <location>
        <begin position="1"/>
        <end position="24"/>
    </location>
</feature>
<dbReference type="Proteomes" id="UP001519325">
    <property type="component" value="Unassembled WGS sequence"/>
</dbReference>
<evidence type="ECO:0000256" key="1">
    <source>
        <dbReference type="ARBA" id="ARBA00010088"/>
    </source>
</evidence>
<dbReference type="PANTHER" id="PTHR43248:SF29">
    <property type="entry name" value="TRIPEPTIDYL AMINOPEPTIDASE"/>
    <property type="match status" value="1"/>
</dbReference>
<dbReference type="InterPro" id="IPR029058">
    <property type="entry name" value="AB_hydrolase_fold"/>
</dbReference>
<evidence type="ECO:0000259" key="5">
    <source>
        <dbReference type="Pfam" id="PF00561"/>
    </source>
</evidence>
<comment type="caution">
    <text evidence="6">The sequence shown here is derived from an EMBL/GenBank/DDBJ whole genome shotgun (WGS) entry which is preliminary data.</text>
</comment>
<gene>
    <name evidence="6" type="ORF">BJ987_000148</name>
</gene>
<dbReference type="SUPFAM" id="SSF53474">
    <property type="entry name" value="alpha/beta-Hydrolases"/>
    <property type="match status" value="1"/>
</dbReference>
<accession>A0ABS4Q6D1</accession>
<dbReference type="PANTHER" id="PTHR43248">
    <property type="entry name" value="2-SUCCINYL-6-HYDROXY-2,4-CYCLOHEXADIENE-1-CARBOXYLATE SYNTHASE"/>
    <property type="match status" value="1"/>
</dbReference>
<organism evidence="6 7">
    <name type="scientific">Nocardia goodfellowii</name>
    <dbReference type="NCBI Taxonomy" id="882446"/>
    <lineage>
        <taxon>Bacteria</taxon>
        <taxon>Bacillati</taxon>
        <taxon>Actinomycetota</taxon>
        <taxon>Actinomycetes</taxon>
        <taxon>Mycobacteriales</taxon>
        <taxon>Nocardiaceae</taxon>
        <taxon>Nocardia</taxon>
    </lineage>
</organism>
<comment type="similarity">
    <text evidence="1">Belongs to the peptidase S33 family.</text>
</comment>
<dbReference type="Pfam" id="PF00561">
    <property type="entry name" value="Abhydrolase_1"/>
    <property type="match status" value="1"/>
</dbReference>
<name>A0ABS4Q6D1_9NOCA</name>
<proteinExistence type="inferred from homology"/>
<dbReference type="RefSeq" id="WP_209883718.1">
    <property type="nucleotide sequence ID" value="NZ_JAGGMR010000001.1"/>
</dbReference>